<reference evidence="2" key="2">
    <citation type="submission" date="2022-10" db="EMBL/GenBank/DDBJ databases">
        <authorList>
            <consortium name="ENA_rothamsted_submissions"/>
            <consortium name="culmorum"/>
            <person name="King R."/>
        </authorList>
    </citation>
    <scope>NUCLEOTIDE SEQUENCE</scope>
</reference>
<dbReference type="OrthoDB" id="19132at2759"/>
<evidence type="ECO:0000313" key="2">
    <source>
        <dbReference type="EMBL" id="CAG9814301.1"/>
    </source>
</evidence>
<dbReference type="PROSITE" id="PS00028">
    <property type="entry name" value="ZINC_FINGER_C2H2_1"/>
    <property type="match status" value="1"/>
</dbReference>
<organism evidence="2 3">
    <name type="scientific">Phaedon cochleariae</name>
    <name type="common">Mustard beetle</name>
    <dbReference type="NCBI Taxonomy" id="80249"/>
    <lineage>
        <taxon>Eukaryota</taxon>
        <taxon>Metazoa</taxon>
        <taxon>Ecdysozoa</taxon>
        <taxon>Arthropoda</taxon>
        <taxon>Hexapoda</taxon>
        <taxon>Insecta</taxon>
        <taxon>Pterygota</taxon>
        <taxon>Neoptera</taxon>
        <taxon>Endopterygota</taxon>
        <taxon>Coleoptera</taxon>
        <taxon>Polyphaga</taxon>
        <taxon>Cucujiformia</taxon>
        <taxon>Chrysomeloidea</taxon>
        <taxon>Chrysomelidae</taxon>
        <taxon>Chrysomelinae</taxon>
        <taxon>Chrysomelini</taxon>
        <taxon>Phaedon</taxon>
    </lineage>
</organism>
<name>A0A9N9SCR4_PHACE</name>
<evidence type="ECO:0000313" key="3">
    <source>
        <dbReference type="Proteomes" id="UP001153737"/>
    </source>
</evidence>
<reference evidence="2" key="1">
    <citation type="submission" date="2022-01" db="EMBL/GenBank/DDBJ databases">
        <authorList>
            <person name="King R."/>
        </authorList>
    </citation>
    <scope>NUCLEOTIDE SEQUENCE</scope>
</reference>
<dbReference type="Proteomes" id="UP001153737">
    <property type="component" value="Chromosome 10"/>
</dbReference>
<dbReference type="AlphaFoldDB" id="A0A9N9SCR4"/>
<dbReference type="EMBL" id="OU896716">
    <property type="protein sequence ID" value="CAG9814301.1"/>
    <property type="molecule type" value="Genomic_DNA"/>
</dbReference>
<feature type="domain" description="C2H2-type" evidence="1">
    <location>
        <begin position="13"/>
        <end position="34"/>
    </location>
</feature>
<keyword evidence="3" id="KW-1185">Reference proteome</keyword>
<gene>
    <name evidence="2" type="ORF">PHAECO_LOCUS1556</name>
</gene>
<sequence>MYRHCKAALKEVCKLCGEVLASRTHWYRHKYKFHVNNNLSRKGYMGHLATRHSEEQEDIQVVVKEEIVETSAVIPAAVSVRKRSSDKNVDWEEQRVKEEKLVADIINREEIVETFAIIPAAVSVRKRSSDKNVDWEEQRMKEEKLVANIINRSKKECEAQGAAMTRRRRSACEKNDPDFIELRTLAQVCDRYDLSDRSAAVIASDLLKDAGIITEVDNVNIVDKTGVRGVRKRKRLCSQDKVLRSQ</sequence>
<accession>A0A9N9SCR4</accession>
<evidence type="ECO:0000259" key="1">
    <source>
        <dbReference type="PROSITE" id="PS00028"/>
    </source>
</evidence>
<protein>
    <recommendedName>
        <fullName evidence="1">C2H2-type domain-containing protein</fullName>
    </recommendedName>
</protein>
<dbReference type="InterPro" id="IPR013087">
    <property type="entry name" value="Znf_C2H2_type"/>
</dbReference>
<proteinExistence type="predicted"/>